<dbReference type="AlphaFoldDB" id="A0A918VR21"/>
<dbReference type="RefSeq" id="WP_189402193.1">
    <property type="nucleotide sequence ID" value="NZ_BMXA01000005.1"/>
</dbReference>
<proteinExistence type="predicted"/>
<gene>
    <name evidence="1" type="ORF">GCM10008090_27200</name>
</gene>
<reference evidence="1" key="1">
    <citation type="journal article" date="2014" name="Int. J. Syst. Evol. Microbiol.">
        <title>Complete genome sequence of Corynebacterium casei LMG S-19264T (=DSM 44701T), isolated from a smear-ripened cheese.</title>
        <authorList>
            <consortium name="US DOE Joint Genome Institute (JGI-PGF)"/>
            <person name="Walter F."/>
            <person name="Albersmeier A."/>
            <person name="Kalinowski J."/>
            <person name="Ruckert C."/>
        </authorList>
    </citation>
    <scope>NUCLEOTIDE SEQUENCE</scope>
    <source>
        <strain evidence="1">KCTC 12711</strain>
    </source>
</reference>
<sequence>MSAVDTQASRHESLLAKLLSETARCEWRDLERFFAQGKVLRVDDAHDLVVIGAAIASDDASTLTPLIDAGELAPPSNDHARRWHAENQLLWTLVVAPYVLVQETRVT</sequence>
<evidence type="ECO:0000313" key="2">
    <source>
        <dbReference type="Proteomes" id="UP000614811"/>
    </source>
</evidence>
<dbReference type="Proteomes" id="UP000614811">
    <property type="component" value="Unassembled WGS sequence"/>
</dbReference>
<dbReference type="Pfam" id="PF10052">
    <property type="entry name" value="DUF2288"/>
    <property type="match status" value="1"/>
</dbReference>
<comment type="caution">
    <text evidence="1">The sequence shown here is derived from an EMBL/GenBank/DDBJ whole genome shotgun (WGS) entry which is preliminary data.</text>
</comment>
<organism evidence="1 2">
    <name type="scientific">Arenicella chitinivorans</name>
    <dbReference type="NCBI Taxonomy" id="1329800"/>
    <lineage>
        <taxon>Bacteria</taxon>
        <taxon>Pseudomonadati</taxon>
        <taxon>Pseudomonadota</taxon>
        <taxon>Gammaproteobacteria</taxon>
        <taxon>Arenicellales</taxon>
        <taxon>Arenicellaceae</taxon>
        <taxon>Arenicella</taxon>
    </lineage>
</organism>
<protein>
    <recommendedName>
        <fullName evidence="3">DUF2288 domain-containing protein</fullName>
    </recommendedName>
</protein>
<evidence type="ECO:0008006" key="3">
    <source>
        <dbReference type="Google" id="ProtNLM"/>
    </source>
</evidence>
<keyword evidence="2" id="KW-1185">Reference proteome</keyword>
<dbReference type="EMBL" id="BMXA01000005">
    <property type="protein sequence ID" value="GHA16015.1"/>
    <property type="molecule type" value="Genomic_DNA"/>
</dbReference>
<name>A0A918VR21_9GAMM</name>
<reference evidence="1" key="2">
    <citation type="submission" date="2020-09" db="EMBL/GenBank/DDBJ databases">
        <authorList>
            <person name="Sun Q."/>
            <person name="Kim S."/>
        </authorList>
    </citation>
    <scope>NUCLEOTIDE SEQUENCE</scope>
    <source>
        <strain evidence="1">KCTC 12711</strain>
    </source>
</reference>
<dbReference type="InterPro" id="IPR018741">
    <property type="entry name" value="DUF2288"/>
</dbReference>
<evidence type="ECO:0000313" key="1">
    <source>
        <dbReference type="EMBL" id="GHA16015.1"/>
    </source>
</evidence>
<accession>A0A918VR21</accession>